<evidence type="ECO:0000313" key="3">
    <source>
        <dbReference type="EMBL" id="OKH94783.1"/>
    </source>
</evidence>
<name>A0A1Q4VAF0_9ACTN</name>
<reference evidence="3 4" key="1">
    <citation type="submission" date="2015-06" db="EMBL/GenBank/DDBJ databases">
        <title>Cloning and characterization of the uncialamcin biosynthetic gene cluster.</title>
        <authorList>
            <person name="Yan X."/>
            <person name="Huang T."/>
            <person name="Ge H."/>
            <person name="Shen B."/>
        </authorList>
    </citation>
    <scope>NUCLEOTIDE SEQUENCE [LARGE SCALE GENOMIC DNA]</scope>
    <source>
        <strain evidence="3 4">DCA2648</strain>
    </source>
</reference>
<feature type="region of interest" description="Disordered" evidence="1">
    <location>
        <begin position="136"/>
        <end position="174"/>
    </location>
</feature>
<dbReference type="PROSITE" id="PS50943">
    <property type="entry name" value="HTH_CROC1"/>
    <property type="match status" value="1"/>
</dbReference>
<dbReference type="SMART" id="SM00530">
    <property type="entry name" value="HTH_XRE"/>
    <property type="match status" value="1"/>
</dbReference>
<dbReference type="Pfam" id="PF13560">
    <property type="entry name" value="HTH_31"/>
    <property type="match status" value="1"/>
</dbReference>
<dbReference type="STRING" id="1048205.AB852_11385"/>
<gene>
    <name evidence="3" type="ORF">AB852_11385</name>
</gene>
<dbReference type="EMBL" id="LFBV01000002">
    <property type="protein sequence ID" value="OKH94783.1"/>
    <property type="molecule type" value="Genomic_DNA"/>
</dbReference>
<feature type="compositionally biased region" description="Low complexity" evidence="1">
    <location>
        <begin position="145"/>
        <end position="155"/>
    </location>
</feature>
<dbReference type="GO" id="GO:0003677">
    <property type="term" value="F:DNA binding"/>
    <property type="evidence" value="ECO:0007669"/>
    <property type="project" value="InterPro"/>
</dbReference>
<evidence type="ECO:0000259" key="2">
    <source>
        <dbReference type="PROSITE" id="PS50943"/>
    </source>
</evidence>
<protein>
    <recommendedName>
        <fullName evidence="2">HTH cro/C1-type domain-containing protein</fullName>
    </recommendedName>
</protein>
<dbReference type="Gene3D" id="1.10.260.40">
    <property type="entry name" value="lambda repressor-like DNA-binding domains"/>
    <property type="match status" value="1"/>
</dbReference>
<dbReference type="CDD" id="cd00093">
    <property type="entry name" value="HTH_XRE"/>
    <property type="match status" value="1"/>
</dbReference>
<dbReference type="AlphaFoldDB" id="A0A1Q4VAF0"/>
<evidence type="ECO:0000256" key="1">
    <source>
        <dbReference type="SAM" id="MobiDB-lite"/>
    </source>
</evidence>
<feature type="region of interest" description="Disordered" evidence="1">
    <location>
        <begin position="344"/>
        <end position="369"/>
    </location>
</feature>
<dbReference type="Proteomes" id="UP000186455">
    <property type="component" value="Unassembled WGS sequence"/>
</dbReference>
<feature type="domain" description="HTH cro/C1-type" evidence="2">
    <location>
        <begin position="192"/>
        <end position="238"/>
    </location>
</feature>
<comment type="caution">
    <text evidence="3">The sequence shown here is derived from an EMBL/GenBank/DDBJ whole genome shotgun (WGS) entry which is preliminary data.</text>
</comment>
<feature type="compositionally biased region" description="Low complexity" evidence="1">
    <location>
        <begin position="163"/>
        <end position="174"/>
    </location>
</feature>
<accession>A0A1Q4VAF0</accession>
<keyword evidence="4" id="KW-1185">Reference proteome</keyword>
<dbReference type="SUPFAM" id="SSF47413">
    <property type="entry name" value="lambda repressor-like DNA-binding domains"/>
    <property type="match status" value="1"/>
</dbReference>
<dbReference type="InterPro" id="IPR001387">
    <property type="entry name" value="Cro/C1-type_HTH"/>
</dbReference>
<proteinExistence type="predicted"/>
<dbReference type="InterPro" id="IPR010982">
    <property type="entry name" value="Lambda_DNA-bd_dom_sf"/>
</dbReference>
<organism evidence="3 4">
    <name type="scientific">Streptomyces uncialis</name>
    <dbReference type="NCBI Taxonomy" id="1048205"/>
    <lineage>
        <taxon>Bacteria</taxon>
        <taxon>Bacillati</taxon>
        <taxon>Actinomycetota</taxon>
        <taxon>Actinomycetes</taxon>
        <taxon>Kitasatosporales</taxon>
        <taxon>Streptomycetaceae</taxon>
        <taxon>Streptomyces</taxon>
    </lineage>
</organism>
<sequence length="369" mass="39479">MLRGTGAGRRRRYCGTACRSKAQRLRQAGGRAQEPVAQGPLGRQLAGEVQRLGQQLLDGELAGEDLATLLDRASAVRKEVDLYVAAAVQDARHRGEKWEEIAKAAHIAPDTARTRWREDRVCRMLELHANDKGAAPVRLRPAGLAGEPEGDPAGTEDGGDGGDTATQARQSRSTASLGRLASALSALHTASGLSIREVADSTRLSPSYISRILSGDRYPTWDLVCALALLFHGDPAELRVLFEAAHGLTAPPRQSARQGIARLHAALRGLHLAARSPGPREIARRSGNTVSASMAQHTLDGLDIPEWEVLAALVRALGGRPADIKPLWESVHYVFLMCDDPREGTPDAPTARLPAQRGATDGPSYGRSV</sequence>
<evidence type="ECO:0000313" key="4">
    <source>
        <dbReference type="Proteomes" id="UP000186455"/>
    </source>
</evidence>